<keyword evidence="3" id="KW-1185">Reference proteome</keyword>
<dbReference type="EnsemblMetazoa" id="G20353.2">
    <property type="protein sequence ID" value="G20353.2:cds"/>
    <property type="gene ID" value="G20353"/>
</dbReference>
<organism evidence="2 3">
    <name type="scientific">Magallana gigas</name>
    <name type="common">Pacific oyster</name>
    <name type="synonym">Crassostrea gigas</name>
    <dbReference type="NCBI Taxonomy" id="29159"/>
    <lineage>
        <taxon>Eukaryota</taxon>
        <taxon>Metazoa</taxon>
        <taxon>Spiralia</taxon>
        <taxon>Lophotrochozoa</taxon>
        <taxon>Mollusca</taxon>
        <taxon>Bivalvia</taxon>
        <taxon>Autobranchia</taxon>
        <taxon>Pteriomorphia</taxon>
        <taxon>Ostreida</taxon>
        <taxon>Ostreoidea</taxon>
        <taxon>Ostreidae</taxon>
        <taxon>Magallana</taxon>
    </lineage>
</organism>
<reference evidence="2" key="1">
    <citation type="submission" date="2022-08" db="UniProtKB">
        <authorList>
            <consortium name="EnsemblMetazoa"/>
        </authorList>
    </citation>
    <scope>IDENTIFICATION</scope>
    <source>
        <strain evidence="2">05x7-T-G4-1.051#20</strain>
    </source>
</reference>
<feature type="compositionally biased region" description="Polar residues" evidence="1">
    <location>
        <begin position="885"/>
        <end position="895"/>
    </location>
</feature>
<feature type="region of interest" description="Disordered" evidence="1">
    <location>
        <begin position="814"/>
        <end position="895"/>
    </location>
</feature>
<dbReference type="InterPro" id="IPR035969">
    <property type="entry name" value="Rab-GAP_TBC_sf"/>
</dbReference>
<dbReference type="SUPFAM" id="SSF47923">
    <property type="entry name" value="Ypt/Rab-GAP domain of gyp1p"/>
    <property type="match status" value="1"/>
</dbReference>
<evidence type="ECO:0000256" key="1">
    <source>
        <dbReference type="SAM" id="MobiDB-lite"/>
    </source>
</evidence>
<protein>
    <submittedName>
        <fullName evidence="2">Uncharacterized protein</fullName>
    </submittedName>
</protein>
<evidence type="ECO:0000313" key="3">
    <source>
        <dbReference type="Proteomes" id="UP000005408"/>
    </source>
</evidence>
<dbReference type="Gene3D" id="1.10.472.80">
    <property type="entry name" value="Ypt/Rab-GAP domain of gyp1p, domain 3"/>
    <property type="match status" value="1"/>
</dbReference>
<evidence type="ECO:0000313" key="2">
    <source>
        <dbReference type="EnsemblMetazoa" id="G20353.2:cds"/>
    </source>
</evidence>
<accession>A0A8W8JPC9</accession>
<proteinExistence type="predicted"/>
<name>A0A8W8JPC9_MAGGI</name>
<dbReference type="Proteomes" id="UP000005408">
    <property type="component" value="Unassembled WGS sequence"/>
</dbReference>
<sequence length="1460" mass="165157">MSSRGEDPSKKTERSPFSVEWLNSCYQQTLLPDAPWHAMEGKIAQSLASKVEKQFGKAERKEALMQSLGEHFVEKYLPNATWNPQILEPPNMSPIEKQKIMKEAQAYLNSQMYKCVKEKGYGVMLGKNLNTSTSQPNEYEQFLQHTYNIFLRGLEREDYKQENKLTKQKQDEIKLENKLNKPLKIPAPSRVKPWTAVSSVSSGSSDKPSSAVIRNGKNTGMIHKVEGDPPPLWGPQSDLIGRSVQAILQRDPRKFEYVAGKMHGRQLPGSLRTFMWSDVLFRDERKKMPEANLEKIVRERFAKAVSRGTQELKIKRATNSPIAGLIETAVIETYNKTTSMVAFKSSEHMREASRVLNVLYVYDRSYEPYLIHWLFPLQIAFQNSSEKTTEKGEHVYELAMYLDLLNSSCFPTWHHVFAIAEQVMMTLSLSDPDLYTHLKSIAKTNMQVNKKEFLLHLISSEKAKAEELLKATPGSKREEVMSNELLADPLVFIRRWIGEGFVSVLDTPAVMYIWDQCFMQGWAPSVLKHFSLALLELLREKFMKARDYSQMKEVFLREASKLYTVDIQMAWIHLEHGKDLLEIPYLNRQRPNTPGLQLHTAPPTPSIPGFLNPCGLKDIILRLIIPSEVVEKEQWLASVEASCLQVHVHAYFGSVKLRSRLSMGKAVTTSISKDNYGNTIYEVHFYEDKFVFDNLDISELDVERELGAFPYAIVRVEYRKPGPEALRVSVPLGWARIPLFEKASRGGRSSVDSLANVQWSLQDGDFVFTIHPGAVPQNLISTGAGSPLPEDQQEGTVLGYNSQIVVIVYDPRHEPEGRARPKGVSPIPTLPAGTTNQVPPLATHTPRHSPVPRQSPKPKPVPRRTPIKTPVRTPQPLESEEPWVESNSTAMNSNPVPTGLSDAFDFYIDSVRFIPDNSSMIKVTGLIKTGNDAKILMALPALDSPARSPLFEFKLTVNEQKKKMDPDMVIFLRVYTEDVLTDKISVIGSCFVPVFKGGKLNVGGQQLRIRNGIPPNKPKNLVTDLDTFPAVPACSILVRLLPAQQEVVPMPRYSTGYYFSEPARPTTSETRVFASYKEHHNYPRTVKEMIQRIQQSNEVPVDEDDDTLLQWLQDQLDAKKQGGKAPADNLPLSHCVRYRVKMGLNAKVEQVYGLPDGFYAQCFVRVSPGEKVLTMEETPEGYGKEEKFVTLKHDYESFQSAPKFLDDPKVMHPFYDNYSCLIIQVFGLDLIYRMKPEHDEPGTFHSIKNGELALGDDQILAWGVVPLFEGNCVASGTHEVPLFKGKPPAGIVEEFTQRNAKNVIEKWKWDKNQKMPNASMTVSLWDGHFDPDELAIKPTFKYLLEAAGTQSTYLQGRKAPPKTAKKISNFVVDNLEQKYKKLGTNSSVYTTEQKFFEDNITKTFYNLMVCSQLFLNSVFGGCLNECWLWTAVEPSTDLSMMTGHQVSPEGRSSVANSHHY</sequence>